<sequence length="113" mass="12684">MLPSFQFCYFFNVVTHFHQRQFLGSLLHTVRDIQENKGTSRGVSLTTCQANATNSLEVCVCVCVQSLISLHRPSFCYHNRQVVQSSRSLCLSVAHHSVLSGKCPSRIIATLKK</sequence>
<proteinExistence type="predicted"/>
<organism evidence="1">
    <name type="scientific">Rhipicephalus zambeziensis</name>
    <dbReference type="NCBI Taxonomy" id="60191"/>
    <lineage>
        <taxon>Eukaryota</taxon>
        <taxon>Metazoa</taxon>
        <taxon>Ecdysozoa</taxon>
        <taxon>Arthropoda</taxon>
        <taxon>Chelicerata</taxon>
        <taxon>Arachnida</taxon>
        <taxon>Acari</taxon>
        <taxon>Parasitiformes</taxon>
        <taxon>Ixodida</taxon>
        <taxon>Ixodoidea</taxon>
        <taxon>Ixodidae</taxon>
        <taxon>Rhipicephalinae</taxon>
        <taxon>Rhipicephalus</taxon>
        <taxon>Rhipicephalus</taxon>
    </lineage>
</organism>
<dbReference type="AlphaFoldDB" id="A0A224Y6M7"/>
<dbReference type="EMBL" id="GFPF01002070">
    <property type="protein sequence ID" value="MAA13216.1"/>
    <property type="molecule type" value="Transcribed_RNA"/>
</dbReference>
<protein>
    <submittedName>
        <fullName evidence="1">Uncharacterized protein</fullName>
    </submittedName>
</protein>
<accession>A0A224Y6M7</accession>
<name>A0A224Y6M7_9ACAR</name>
<reference evidence="1" key="1">
    <citation type="journal article" date="2017" name="Parasit. Vectors">
        <title>Sialotranscriptomics of Rhipicephalus zambeziensis reveals intricate expression profiles of secretory proteins and suggests tight temporal transcriptional regulation during blood-feeding.</title>
        <authorList>
            <person name="de Castro M.H."/>
            <person name="de Klerk D."/>
            <person name="Pienaar R."/>
            <person name="Rees D.J.G."/>
            <person name="Mans B.J."/>
        </authorList>
    </citation>
    <scope>NUCLEOTIDE SEQUENCE</scope>
    <source>
        <tissue evidence="1">Salivary glands</tissue>
    </source>
</reference>
<evidence type="ECO:0000313" key="1">
    <source>
        <dbReference type="EMBL" id="MAA13216.1"/>
    </source>
</evidence>